<dbReference type="InterPro" id="IPR006671">
    <property type="entry name" value="Cyclin_N"/>
</dbReference>
<feature type="domain" description="Cyclin C-terminal" evidence="4">
    <location>
        <begin position="361"/>
        <end position="438"/>
    </location>
</feature>
<dbReference type="Gene3D" id="1.10.472.10">
    <property type="entry name" value="Cyclin-like"/>
    <property type="match status" value="2"/>
</dbReference>
<feature type="non-terminal residue" evidence="5">
    <location>
        <position position="1"/>
    </location>
</feature>
<dbReference type="OrthoDB" id="42736at2759"/>
<evidence type="ECO:0000259" key="4">
    <source>
        <dbReference type="Pfam" id="PF02984"/>
    </source>
</evidence>
<accession>A0A8S1JBK1</accession>
<dbReference type="PANTHER" id="PTHR47447:SF17">
    <property type="entry name" value="OS12G0638900 PROTEIN"/>
    <property type="match status" value="1"/>
</dbReference>
<dbReference type="AlphaFoldDB" id="A0A8S1JBK1"/>
<sequence length="444" mass="48651">MRAQGCRPDSIVYNAIIDAVWETGVIWGQKRALEIFRQAQTEGHFKQQALDGAHRVEVNLHAMTAGVAVLSLYCWLLELRRRVLSGEPASECLPAELCIVTDKGRNSKEQGNLVVKEAVAAMMDSWGAPFRPVQDTMYSGVLEVSGSDVRDWLLSPVFEEKLFSFFPCADLPAAVANTSSWEDSHAVNAASALSDPDFTKESTVEARCAEAFAAVHAFESTHSLALQAMGLTYLQHRTRLVGSVIRYTRQLGLGDEIAHDAVLLMDRTMSTAIQIKDNLLELLSVACMVLAMKQADAMESMPSNEDLELVTDCKASAVAKMEWNLRQVLGGDTATISTLRCLKLYLERLGTNFLDPRSCAQVAGNACALIEDSMVDVTFLNCRPSVVAAAIMYAERRSRGIIPFWPSMMAKLTGYQDMSSPELTVAIRGAQKLCQNQSKCSPAP</sequence>
<evidence type="ECO:0000256" key="2">
    <source>
        <dbReference type="ARBA" id="ARBA00023127"/>
    </source>
</evidence>
<gene>
    <name evidence="5" type="ORF">OSTQU699_LOCUS9835</name>
</gene>
<dbReference type="InterPro" id="IPR036915">
    <property type="entry name" value="Cyclin-like_sf"/>
</dbReference>
<evidence type="ECO:0000259" key="3">
    <source>
        <dbReference type="Pfam" id="PF00134"/>
    </source>
</evidence>
<comment type="caution">
    <text evidence="5">The sequence shown here is derived from an EMBL/GenBank/DDBJ whole genome shotgun (WGS) entry which is preliminary data.</text>
</comment>
<dbReference type="Proteomes" id="UP000708148">
    <property type="component" value="Unassembled WGS sequence"/>
</dbReference>
<dbReference type="Pfam" id="PF02984">
    <property type="entry name" value="Cyclin_C"/>
    <property type="match status" value="1"/>
</dbReference>
<dbReference type="CDD" id="cd00043">
    <property type="entry name" value="CYCLIN_SF"/>
    <property type="match status" value="1"/>
</dbReference>
<dbReference type="PANTHER" id="PTHR47447">
    <property type="entry name" value="OS03G0856100 PROTEIN"/>
    <property type="match status" value="1"/>
</dbReference>
<keyword evidence="1" id="KW-0677">Repeat</keyword>
<name>A0A8S1JBK1_9CHLO</name>
<evidence type="ECO:0000256" key="1">
    <source>
        <dbReference type="ARBA" id="ARBA00022737"/>
    </source>
</evidence>
<dbReference type="InterPro" id="IPR004367">
    <property type="entry name" value="Cyclin_C-dom"/>
</dbReference>
<evidence type="ECO:0000313" key="5">
    <source>
        <dbReference type="EMBL" id="CAD7704480.1"/>
    </source>
</evidence>
<keyword evidence="2" id="KW-0195">Cyclin</keyword>
<dbReference type="SUPFAM" id="SSF47954">
    <property type="entry name" value="Cyclin-like"/>
    <property type="match status" value="2"/>
</dbReference>
<dbReference type="Pfam" id="PF00134">
    <property type="entry name" value="Cyclin_N"/>
    <property type="match status" value="1"/>
</dbReference>
<feature type="domain" description="Cyclin N-terminal" evidence="3">
    <location>
        <begin position="229"/>
        <end position="330"/>
    </location>
</feature>
<reference evidence="5" key="1">
    <citation type="submission" date="2020-12" db="EMBL/GenBank/DDBJ databases">
        <authorList>
            <person name="Iha C."/>
        </authorList>
    </citation>
    <scope>NUCLEOTIDE SEQUENCE</scope>
</reference>
<dbReference type="EMBL" id="CAJHUC010002877">
    <property type="protein sequence ID" value="CAD7704480.1"/>
    <property type="molecule type" value="Genomic_DNA"/>
</dbReference>
<dbReference type="CDD" id="cd20529">
    <property type="entry name" value="CYCLIN_CCNJ-like_rpt2"/>
    <property type="match status" value="1"/>
</dbReference>
<keyword evidence="6" id="KW-1185">Reference proteome</keyword>
<evidence type="ECO:0000313" key="6">
    <source>
        <dbReference type="Proteomes" id="UP000708148"/>
    </source>
</evidence>
<proteinExistence type="predicted"/>
<organism evidence="5 6">
    <name type="scientific">Ostreobium quekettii</name>
    <dbReference type="NCBI Taxonomy" id="121088"/>
    <lineage>
        <taxon>Eukaryota</taxon>
        <taxon>Viridiplantae</taxon>
        <taxon>Chlorophyta</taxon>
        <taxon>core chlorophytes</taxon>
        <taxon>Ulvophyceae</taxon>
        <taxon>TCBD clade</taxon>
        <taxon>Bryopsidales</taxon>
        <taxon>Ostreobineae</taxon>
        <taxon>Ostreobiaceae</taxon>
        <taxon>Ostreobium</taxon>
    </lineage>
</organism>
<evidence type="ECO:0008006" key="7">
    <source>
        <dbReference type="Google" id="ProtNLM"/>
    </source>
</evidence>
<protein>
    <recommendedName>
        <fullName evidence="7">Cyclin C-terminal domain-containing protein</fullName>
    </recommendedName>
</protein>